<evidence type="ECO:0000313" key="2">
    <source>
        <dbReference type="EMBL" id="MBR1141506.1"/>
    </source>
</evidence>
<evidence type="ECO:0000313" key="3">
    <source>
        <dbReference type="Proteomes" id="UP001314635"/>
    </source>
</evidence>
<keyword evidence="3" id="KW-1185">Reference proteome</keyword>
<proteinExistence type="predicted"/>
<feature type="compositionally biased region" description="Basic and acidic residues" evidence="1">
    <location>
        <begin position="1"/>
        <end position="10"/>
    </location>
</feature>
<dbReference type="EMBL" id="JAFCLK010000070">
    <property type="protein sequence ID" value="MBR1141506.1"/>
    <property type="molecule type" value="Genomic_DNA"/>
</dbReference>
<reference evidence="3" key="1">
    <citation type="journal article" date="2021" name="ISME J.">
        <title>Evolutionary origin and ecological implication of a unique nif island in free-living Bradyrhizobium lineages.</title>
        <authorList>
            <person name="Tao J."/>
        </authorList>
    </citation>
    <scope>NUCLEOTIDE SEQUENCE [LARGE SCALE GENOMIC DNA]</scope>
    <source>
        <strain evidence="3">SZCCT0094</strain>
    </source>
</reference>
<protein>
    <submittedName>
        <fullName evidence="2">Uncharacterized protein</fullName>
    </submittedName>
</protein>
<evidence type="ECO:0000256" key="1">
    <source>
        <dbReference type="SAM" id="MobiDB-lite"/>
    </source>
</evidence>
<gene>
    <name evidence="2" type="ORF">JQ619_37750</name>
</gene>
<feature type="region of interest" description="Disordered" evidence="1">
    <location>
        <begin position="50"/>
        <end position="112"/>
    </location>
</feature>
<name>A0ABS5GK71_9BRAD</name>
<sequence>MAEQRIEFGKRRPLPPPPATPPVKRSGHVALLVMGTLAVGGTAYALMPRQQNCPQQDPAVAGQPQSTECTTRRSGGGSSGGSGSGRWGFASSDNESRSSSSTHVADASSAHVSRGGFGGFAHAFGFGHGG</sequence>
<accession>A0ABS5GK71</accession>
<comment type="caution">
    <text evidence="2">The sequence shown here is derived from an EMBL/GenBank/DDBJ whole genome shotgun (WGS) entry which is preliminary data.</text>
</comment>
<feature type="compositionally biased region" description="Polar residues" evidence="1">
    <location>
        <begin position="63"/>
        <end position="73"/>
    </location>
</feature>
<feature type="compositionally biased region" description="Low complexity" evidence="1">
    <location>
        <begin position="91"/>
        <end position="112"/>
    </location>
</feature>
<organism evidence="2 3">
    <name type="scientific">Bradyrhizobium denitrificans</name>
    <dbReference type="NCBI Taxonomy" id="2734912"/>
    <lineage>
        <taxon>Bacteria</taxon>
        <taxon>Pseudomonadati</taxon>
        <taxon>Pseudomonadota</taxon>
        <taxon>Alphaproteobacteria</taxon>
        <taxon>Hyphomicrobiales</taxon>
        <taxon>Nitrobacteraceae</taxon>
        <taxon>Bradyrhizobium</taxon>
    </lineage>
</organism>
<dbReference type="RefSeq" id="WP_012046397.1">
    <property type="nucleotide sequence ID" value="NZ_JABFDP010000058.1"/>
</dbReference>
<feature type="region of interest" description="Disordered" evidence="1">
    <location>
        <begin position="1"/>
        <end position="26"/>
    </location>
</feature>
<feature type="compositionally biased region" description="Gly residues" evidence="1">
    <location>
        <begin position="74"/>
        <end position="86"/>
    </location>
</feature>
<dbReference type="Proteomes" id="UP001314635">
    <property type="component" value="Unassembled WGS sequence"/>
</dbReference>